<evidence type="ECO:0000256" key="3">
    <source>
        <dbReference type="ARBA" id="ARBA00022679"/>
    </source>
</evidence>
<comment type="cofactor">
    <cofactor evidence="1">
        <name>pyridoxal 5'-phosphate</name>
        <dbReference type="ChEBI" id="CHEBI:597326"/>
    </cofactor>
</comment>
<dbReference type="Gene3D" id="3.90.1150.10">
    <property type="entry name" value="Aspartate Aminotransferase, domain 1"/>
    <property type="match status" value="1"/>
</dbReference>
<dbReference type="Pfam" id="PF00266">
    <property type="entry name" value="Aminotran_5"/>
    <property type="match status" value="1"/>
</dbReference>
<evidence type="ECO:0000256" key="6">
    <source>
        <dbReference type="ARBA" id="ARBA00023004"/>
    </source>
</evidence>
<proteinExistence type="inferred from homology"/>
<dbReference type="GO" id="GO:0051536">
    <property type="term" value="F:iron-sulfur cluster binding"/>
    <property type="evidence" value="ECO:0007669"/>
    <property type="project" value="UniProtKB-KW"/>
</dbReference>
<keyword evidence="7" id="KW-0411">Iron-sulfur</keyword>
<comment type="caution">
    <text evidence="10">The sequence shown here is derived from an EMBL/GenBank/DDBJ whole genome shotgun (WGS) entry which is preliminary data.</text>
</comment>
<evidence type="ECO:0000256" key="1">
    <source>
        <dbReference type="ARBA" id="ARBA00001933"/>
    </source>
</evidence>
<protein>
    <recommendedName>
        <fullName evidence="9">Aminotransferase class V domain-containing protein</fullName>
    </recommendedName>
</protein>
<dbReference type="SUPFAM" id="SSF53383">
    <property type="entry name" value="PLP-dependent transferases"/>
    <property type="match status" value="1"/>
</dbReference>
<evidence type="ECO:0000256" key="2">
    <source>
        <dbReference type="ARBA" id="ARBA00006490"/>
    </source>
</evidence>
<dbReference type="PANTHER" id="PTHR11601:SF34">
    <property type="entry name" value="CYSTEINE DESULFURASE"/>
    <property type="match status" value="1"/>
</dbReference>
<dbReference type="InterPro" id="IPR015424">
    <property type="entry name" value="PyrdxlP-dep_Trfase"/>
</dbReference>
<evidence type="ECO:0000256" key="8">
    <source>
        <dbReference type="ARBA" id="ARBA00050776"/>
    </source>
</evidence>
<gene>
    <name evidence="10" type="ORF">A2561_04915</name>
</gene>
<dbReference type="InterPro" id="IPR000192">
    <property type="entry name" value="Aminotrans_V_dom"/>
</dbReference>
<comment type="catalytic activity">
    <reaction evidence="8">
        <text>(sulfur carrier)-H + L-cysteine = (sulfur carrier)-SH + L-alanine</text>
        <dbReference type="Rhea" id="RHEA:43892"/>
        <dbReference type="Rhea" id="RHEA-COMP:14737"/>
        <dbReference type="Rhea" id="RHEA-COMP:14739"/>
        <dbReference type="ChEBI" id="CHEBI:29917"/>
        <dbReference type="ChEBI" id="CHEBI:35235"/>
        <dbReference type="ChEBI" id="CHEBI:57972"/>
        <dbReference type="ChEBI" id="CHEBI:64428"/>
        <dbReference type="EC" id="2.8.1.7"/>
    </reaction>
</comment>
<dbReference type="Gene3D" id="1.10.260.50">
    <property type="match status" value="1"/>
</dbReference>
<dbReference type="InterPro" id="IPR015421">
    <property type="entry name" value="PyrdxlP-dep_Trfase_major"/>
</dbReference>
<dbReference type="AlphaFoldDB" id="A0A1G2JJT7"/>
<organism evidence="10 11">
    <name type="scientific">Candidatus Staskawiczbacteria bacterium RIFOXYD1_FULL_32_13</name>
    <dbReference type="NCBI Taxonomy" id="1802234"/>
    <lineage>
        <taxon>Bacteria</taxon>
        <taxon>Candidatus Staskawicziibacteriota</taxon>
    </lineage>
</organism>
<comment type="similarity">
    <text evidence="2">Belongs to the class-V pyridoxal-phosphate-dependent aminotransferase family. NifS/IscS subfamily.</text>
</comment>
<dbReference type="GO" id="GO:0031071">
    <property type="term" value="F:cysteine desulfurase activity"/>
    <property type="evidence" value="ECO:0007669"/>
    <property type="project" value="UniProtKB-EC"/>
</dbReference>
<keyword evidence="6" id="KW-0408">Iron</keyword>
<dbReference type="Proteomes" id="UP000178935">
    <property type="component" value="Unassembled WGS sequence"/>
</dbReference>
<reference evidence="10 11" key="1">
    <citation type="journal article" date="2016" name="Nat. Commun.">
        <title>Thousands of microbial genomes shed light on interconnected biogeochemical processes in an aquifer system.</title>
        <authorList>
            <person name="Anantharaman K."/>
            <person name="Brown C.T."/>
            <person name="Hug L.A."/>
            <person name="Sharon I."/>
            <person name="Castelle C.J."/>
            <person name="Probst A.J."/>
            <person name="Thomas B.C."/>
            <person name="Singh A."/>
            <person name="Wilkins M.J."/>
            <person name="Karaoz U."/>
            <person name="Brodie E.L."/>
            <person name="Williams K.H."/>
            <person name="Hubbard S.S."/>
            <person name="Banfield J.F."/>
        </authorList>
    </citation>
    <scope>NUCLEOTIDE SEQUENCE [LARGE SCALE GENOMIC DNA]</scope>
</reference>
<dbReference type="Gene3D" id="3.40.640.10">
    <property type="entry name" value="Type I PLP-dependent aspartate aminotransferase-like (Major domain)"/>
    <property type="match status" value="1"/>
</dbReference>
<name>A0A1G2JJT7_9BACT</name>
<feature type="domain" description="Aminotransferase class V" evidence="9">
    <location>
        <begin position="4"/>
        <end position="377"/>
    </location>
</feature>
<sequence>MKNIYLDHASTTPMDKKVAKAMAVCQAKIYGNAGSLHKAGREAKAELIKARKTIAQILSCRIEEIVFTGSGTESDNLAVLGVMRTNKSFGNHIIVSSIEHHAVLFTAESLKKVGFELSILSVNRDGIILIDNLKKTINDKTTLVSIMYANNEIGTIEPIREIAEIIKQIRQDRQNRNIKTPIYFHTDACQAAGFLDLNVQNLGVDLLTINGSKIYGPKGTGVLYIKSGVRIEPIIFGGGQEQGRRSGTENIVGIVGLTEALKIANAKIKTESVRETKLRDYFIKQVLVKIPKVVLNGSQEKRLPNNINISILDIEGEAMLLWLDKYGIYCSTGSACDSQSLEPSHVILALGRPYEFANGALRFTLGRSTTKKDLDYVLKVLPKIASDLRKISPVNVKMG</sequence>
<evidence type="ECO:0000256" key="7">
    <source>
        <dbReference type="ARBA" id="ARBA00023014"/>
    </source>
</evidence>
<dbReference type="GO" id="GO:0046872">
    <property type="term" value="F:metal ion binding"/>
    <property type="evidence" value="ECO:0007669"/>
    <property type="project" value="UniProtKB-KW"/>
</dbReference>
<dbReference type="PIRSF" id="PIRSF005572">
    <property type="entry name" value="NifS"/>
    <property type="match status" value="1"/>
</dbReference>
<evidence type="ECO:0000256" key="5">
    <source>
        <dbReference type="ARBA" id="ARBA00022898"/>
    </source>
</evidence>
<dbReference type="EMBL" id="MHPU01000044">
    <property type="protein sequence ID" value="OGZ87397.1"/>
    <property type="molecule type" value="Genomic_DNA"/>
</dbReference>
<evidence type="ECO:0000259" key="9">
    <source>
        <dbReference type="Pfam" id="PF00266"/>
    </source>
</evidence>
<evidence type="ECO:0000313" key="11">
    <source>
        <dbReference type="Proteomes" id="UP000178935"/>
    </source>
</evidence>
<dbReference type="InterPro" id="IPR016454">
    <property type="entry name" value="Cysteine_dSase"/>
</dbReference>
<keyword evidence="5" id="KW-0663">Pyridoxal phosphate</keyword>
<accession>A0A1G2JJT7</accession>
<evidence type="ECO:0000256" key="4">
    <source>
        <dbReference type="ARBA" id="ARBA00022723"/>
    </source>
</evidence>
<keyword evidence="4" id="KW-0479">Metal-binding</keyword>
<evidence type="ECO:0000313" key="10">
    <source>
        <dbReference type="EMBL" id="OGZ87397.1"/>
    </source>
</evidence>
<dbReference type="InterPro" id="IPR015422">
    <property type="entry name" value="PyrdxlP-dep_Trfase_small"/>
</dbReference>
<keyword evidence="3" id="KW-0808">Transferase</keyword>
<dbReference type="PANTHER" id="PTHR11601">
    <property type="entry name" value="CYSTEINE DESULFURYLASE FAMILY MEMBER"/>
    <property type="match status" value="1"/>
</dbReference>